<name>A0ABM1BY90_LIMPO</name>
<evidence type="ECO:0000313" key="16">
    <source>
        <dbReference type="RefSeq" id="XP_013790955.1"/>
    </source>
</evidence>
<gene>
    <name evidence="16" type="primary">LOC106474810</name>
</gene>
<comment type="domain">
    <text evidence="12">The histidine box domains are involved in binding the catalytic metal ions.</text>
</comment>
<keyword evidence="3 12" id="KW-0444">Lipid biosynthesis</keyword>
<protein>
    <submittedName>
        <fullName evidence="16">Stearoyl-CoA desaturase 5-like</fullName>
    </submittedName>
</protein>
<organism evidence="15 16">
    <name type="scientific">Limulus polyphemus</name>
    <name type="common">Atlantic horseshoe crab</name>
    <dbReference type="NCBI Taxonomy" id="6850"/>
    <lineage>
        <taxon>Eukaryota</taxon>
        <taxon>Metazoa</taxon>
        <taxon>Ecdysozoa</taxon>
        <taxon>Arthropoda</taxon>
        <taxon>Chelicerata</taxon>
        <taxon>Merostomata</taxon>
        <taxon>Xiphosura</taxon>
        <taxon>Limulidae</taxon>
        <taxon>Limulus</taxon>
    </lineage>
</organism>
<keyword evidence="4 12" id="KW-0812">Transmembrane</keyword>
<proteinExistence type="inferred from homology"/>
<keyword evidence="11 12" id="KW-0275">Fatty acid biosynthesis</keyword>
<accession>A0ABM1BY90</accession>
<comment type="similarity">
    <text evidence="2 12">Belongs to the fatty acid desaturase type 1 family.</text>
</comment>
<evidence type="ECO:0000256" key="1">
    <source>
        <dbReference type="ARBA" id="ARBA00004141"/>
    </source>
</evidence>
<keyword evidence="6 13" id="KW-1133">Transmembrane helix</keyword>
<keyword evidence="10 13" id="KW-0472">Membrane</keyword>
<evidence type="ECO:0000256" key="4">
    <source>
        <dbReference type="ARBA" id="ARBA00022692"/>
    </source>
</evidence>
<evidence type="ECO:0000259" key="14">
    <source>
        <dbReference type="Pfam" id="PF00487"/>
    </source>
</evidence>
<evidence type="ECO:0000256" key="12">
    <source>
        <dbReference type="RuleBase" id="RU000581"/>
    </source>
</evidence>
<evidence type="ECO:0000256" key="7">
    <source>
        <dbReference type="ARBA" id="ARBA00023002"/>
    </source>
</evidence>
<evidence type="ECO:0000256" key="8">
    <source>
        <dbReference type="ARBA" id="ARBA00023004"/>
    </source>
</evidence>
<keyword evidence="9" id="KW-0443">Lipid metabolism</keyword>
<dbReference type="InterPro" id="IPR005804">
    <property type="entry name" value="FA_desaturase_dom"/>
</dbReference>
<keyword evidence="15" id="KW-1185">Reference proteome</keyword>
<evidence type="ECO:0000256" key="9">
    <source>
        <dbReference type="ARBA" id="ARBA00023098"/>
    </source>
</evidence>
<feature type="transmembrane region" description="Helical" evidence="13">
    <location>
        <begin position="57"/>
        <end position="81"/>
    </location>
</feature>
<keyword evidence="8" id="KW-0408">Iron</keyword>
<sequence length="174" mass="19866">MAPRQTSVTAGAMIPLTKTKVTSNTLPIVWRNVIIFGILHIIAIFGARIAIFELPLGLWLFGLFYGLLSGLGVTAGAHRLWSHRTYKAKWSLRLFLAFCNCIAGQNDIYEWSRDHRVHHKFSETDADPHNVNRGFFFAHMGWLLKKKHPDVIKKGKTIDCGDILRDPVVQFQRR</sequence>
<evidence type="ECO:0000256" key="11">
    <source>
        <dbReference type="ARBA" id="ARBA00023160"/>
    </source>
</evidence>
<feature type="transmembrane region" description="Helical" evidence="13">
    <location>
        <begin position="28"/>
        <end position="51"/>
    </location>
</feature>
<dbReference type="PRINTS" id="PR00075">
    <property type="entry name" value="FACDDSATRASE"/>
</dbReference>
<evidence type="ECO:0000313" key="15">
    <source>
        <dbReference type="Proteomes" id="UP000694941"/>
    </source>
</evidence>
<evidence type="ECO:0000256" key="13">
    <source>
        <dbReference type="SAM" id="Phobius"/>
    </source>
</evidence>
<dbReference type="RefSeq" id="XP_013790955.1">
    <property type="nucleotide sequence ID" value="XM_013935501.1"/>
</dbReference>
<feature type="domain" description="Fatty acid desaturase" evidence="14">
    <location>
        <begin position="57"/>
        <end position="147"/>
    </location>
</feature>
<evidence type="ECO:0000256" key="5">
    <source>
        <dbReference type="ARBA" id="ARBA00022832"/>
    </source>
</evidence>
<dbReference type="Proteomes" id="UP000694941">
    <property type="component" value="Unplaced"/>
</dbReference>
<dbReference type="GeneID" id="106474810"/>
<dbReference type="PANTHER" id="PTHR11351">
    <property type="entry name" value="ACYL-COA DESATURASE"/>
    <property type="match status" value="1"/>
</dbReference>
<evidence type="ECO:0000256" key="3">
    <source>
        <dbReference type="ARBA" id="ARBA00022516"/>
    </source>
</evidence>
<dbReference type="Pfam" id="PF00487">
    <property type="entry name" value="FA_desaturase"/>
    <property type="match status" value="1"/>
</dbReference>
<keyword evidence="5" id="KW-0276">Fatty acid metabolism</keyword>
<evidence type="ECO:0000256" key="2">
    <source>
        <dbReference type="ARBA" id="ARBA00009295"/>
    </source>
</evidence>
<reference evidence="16" key="1">
    <citation type="submission" date="2025-08" db="UniProtKB">
        <authorList>
            <consortium name="RefSeq"/>
        </authorList>
    </citation>
    <scope>IDENTIFICATION</scope>
    <source>
        <tissue evidence="16">Muscle</tissue>
    </source>
</reference>
<evidence type="ECO:0000256" key="6">
    <source>
        <dbReference type="ARBA" id="ARBA00022989"/>
    </source>
</evidence>
<keyword evidence="7 12" id="KW-0560">Oxidoreductase</keyword>
<evidence type="ECO:0000256" key="10">
    <source>
        <dbReference type="ARBA" id="ARBA00023136"/>
    </source>
</evidence>
<dbReference type="InterPro" id="IPR015876">
    <property type="entry name" value="Acyl-CoA_DS"/>
</dbReference>
<comment type="subcellular location">
    <subcellularLocation>
        <location evidence="1">Membrane</location>
        <topology evidence="1">Multi-pass membrane protein</topology>
    </subcellularLocation>
</comment>
<dbReference type="CDD" id="cd03505">
    <property type="entry name" value="Delta9-FADS-like"/>
    <property type="match status" value="1"/>
</dbReference>
<comment type="cofactor">
    <cofactor evidence="12">
        <name>Fe(2+)</name>
        <dbReference type="ChEBI" id="CHEBI:29033"/>
    </cofactor>
</comment>
<dbReference type="PANTHER" id="PTHR11351:SF31">
    <property type="entry name" value="DESATURASE 1, ISOFORM A-RELATED"/>
    <property type="match status" value="1"/>
</dbReference>